<protein>
    <recommendedName>
        <fullName evidence="11">C3H1-type domain-containing protein</fullName>
    </recommendedName>
</protein>
<sequence>MPKNYYCDFCHCTFPDNKTNRNKHNQGRTHVHNRKLHYDWFNDQEGFIRNQVNKLPCKYYMNHGYCEYGLLCKYSHIKSDPLTGQLIYPKEILYFQSLTTPKPTRPIQQKRHCLPFGWKLKDLPPSLKPPPSSNHRWEYVNQWG</sequence>
<dbReference type="InterPro" id="IPR000690">
    <property type="entry name" value="Matrin/U1-C_Znf_C2H2"/>
</dbReference>
<evidence type="ECO:0000259" key="7">
    <source>
        <dbReference type="PROSITE" id="PS50103"/>
    </source>
</evidence>
<dbReference type="SUPFAM" id="SSF90229">
    <property type="entry name" value="CCCH zinc finger"/>
    <property type="match status" value="1"/>
</dbReference>
<evidence type="ECO:0000256" key="2">
    <source>
        <dbReference type="ARBA" id="ARBA00022723"/>
    </source>
</evidence>
<keyword evidence="5" id="KW-0539">Nucleus</keyword>
<dbReference type="AlphaFoldDB" id="A0A9P6Y2L2"/>
<dbReference type="SMART" id="SM00356">
    <property type="entry name" value="ZnF_C3H1"/>
    <property type="match status" value="1"/>
</dbReference>
<evidence type="ECO:0008006" key="11">
    <source>
        <dbReference type="Google" id="ProtNLM"/>
    </source>
</evidence>
<dbReference type="PROSITE" id="PS50103">
    <property type="entry name" value="ZF_C3H1"/>
    <property type="match status" value="1"/>
</dbReference>
<dbReference type="InterPro" id="IPR013085">
    <property type="entry name" value="U1-CZ_Znf_C2H2"/>
</dbReference>
<dbReference type="PANTHER" id="PTHR16465">
    <property type="entry name" value="NUCLEASE-RELATED"/>
    <property type="match status" value="1"/>
</dbReference>
<dbReference type="Proteomes" id="UP000717996">
    <property type="component" value="Unassembled WGS sequence"/>
</dbReference>
<evidence type="ECO:0000313" key="10">
    <source>
        <dbReference type="Proteomes" id="UP000717996"/>
    </source>
</evidence>
<feature type="domain" description="Matrin-type" evidence="8">
    <location>
        <begin position="5"/>
        <end position="36"/>
    </location>
</feature>
<evidence type="ECO:0000256" key="1">
    <source>
        <dbReference type="ARBA" id="ARBA00004123"/>
    </source>
</evidence>
<dbReference type="GO" id="GO:0003676">
    <property type="term" value="F:nucleic acid binding"/>
    <property type="evidence" value="ECO:0007669"/>
    <property type="project" value="InterPro"/>
</dbReference>
<dbReference type="SUPFAM" id="SSF57667">
    <property type="entry name" value="beta-beta-alpha zinc fingers"/>
    <property type="match status" value="1"/>
</dbReference>
<name>A0A9P6Y2L2_RHIOR</name>
<feature type="domain" description="C3H1-type" evidence="7">
    <location>
        <begin position="51"/>
        <end position="79"/>
    </location>
</feature>
<dbReference type="InterPro" id="IPR000571">
    <property type="entry name" value="Znf_CCCH"/>
</dbReference>
<dbReference type="Gene3D" id="4.10.1000.10">
    <property type="entry name" value="Zinc finger, CCCH-type"/>
    <property type="match status" value="1"/>
</dbReference>
<keyword evidence="4 6" id="KW-0862">Zinc</keyword>
<dbReference type="Gene3D" id="3.30.160.60">
    <property type="entry name" value="Classic Zinc Finger"/>
    <property type="match status" value="1"/>
</dbReference>
<evidence type="ECO:0000256" key="6">
    <source>
        <dbReference type="PROSITE-ProRule" id="PRU00723"/>
    </source>
</evidence>
<evidence type="ECO:0000256" key="4">
    <source>
        <dbReference type="ARBA" id="ARBA00022833"/>
    </source>
</evidence>
<dbReference type="OrthoDB" id="2417221at2759"/>
<organism evidence="9 10">
    <name type="scientific">Rhizopus oryzae</name>
    <name type="common">Mucormycosis agent</name>
    <name type="synonym">Rhizopus arrhizus var. delemar</name>
    <dbReference type="NCBI Taxonomy" id="64495"/>
    <lineage>
        <taxon>Eukaryota</taxon>
        <taxon>Fungi</taxon>
        <taxon>Fungi incertae sedis</taxon>
        <taxon>Mucoromycota</taxon>
        <taxon>Mucoromycotina</taxon>
        <taxon>Mucoromycetes</taxon>
        <taxon>Mucorales</taxon>
        <taxon>Mucorineae</taxon>
        <taxon>Rhizopodaceae</taxon>
        <taxon>Rhizopus</taxon>
    </lineage>
</organism>
<evidence type="ECO:0000256" key="5">
    <source>
        <dbReference type="ARBA" id="ARBA00023242"/>
    </source>
</evidence>
<evidence type="ECO:0000313" key="9">
    <source>
        <dbReference type="EMBL" id="KAG1537607.1"/>
    </source>
</evidence>
<dbReference type="InterPro" id="IPR036855">
    <property type="entry name" value="Znf_CCCH_sf"/>
</dbReference>
<feature type="zinc finger region" description="C3H1-type" evidence="6">
    <location>
        <begin position="51"/>
        <end position="79"/>
    </location>
</feature>
<accession>A0A9P6Y2L2</accession>
<dbReference type="Pfam" id="PF00642">
    <property type="entry name" value="zf-CCCH"/>
    <property type="match status" value="1"/>
</dbReference>
<comment type="caution">
    <text evidence="9">The sequence shown here is derived from an EMBL/GenBank/DDBJ whole genome shotgun (WGS) entry which is preliminary data.</text>
</comment>
<dbReference type="PANTHER" id="PTHR16465:SF0">
    <property type="entry name" value="ZINC FINGER MATRIN-TYPE PROTEIN 5"/>
    <property type="match status" value="1"/>
</dbReference>
<evidence type="ECO:0000256" key="3">
    <source>
        <dbReference type="ARBA" id="ARBA00022771"/>
    </source>
</evidence>
<proteinExistence type="predicted"/>
<dbReference type="EMBL" id="JAANIT010002080">
    <property type="protein sequence ID" value="KAG1537607.1"/>
    <property type="molecule type" value="Genomic_DNA"/>
</dbReference>
<dbReference type="GO" id="GO:0005689">
    <property type="term" value="C:U12-type spliceosomal complex"/>
    <property type="evidence" value="ECO:0007669"/>
    <property type="project" value="TreeGrafter"/>
</dbReference>
<keyword evidence="3 6" id="KW-0863">Zinc-finger</keyword>
<reference evidence="9" key="1">
    <citation type="journal article" date="2020" name="Microb. Genom.">
        <title>Genetic diversity of clinical and environmental Mucorales isolates obtained from an investigation of mucormycosis cases among solid organ transplant recipients.</title>
        <authorList>
            <person name="Nguyen M.H."/>
            <person name="Kaul D."/>
            <person name="Muto C."/>
            <person name="Cheng S.J."/>
            <person name="Richter R.A."/>
            <person name="Bruno V.M."/>
            <person name="Liu G."/>
            <person name="Beyhan S."/>
            <person name="Sundermann A.J."/>
            <person name="Mounaud S."/>
            <person name="Pasculle A.W."/>
            <person name="Nierman W.C."/>
            <person name="Driscoll E."/>
            <person name="Cumbie R."/>
            <person name="Clancy C.J."/>
            <person name="Dupont C.L."/>
        </authorList>
    </citation>
    <scope>NUCLEOTIDE SEQUENCE</scope>
    <source>
        <strain evidence="9">GL16</strain>
    </source>
</reference>
<gene>
    <name evidence="9" type="ORF">G6F51_010270</name>
</gene>
<keyword evidence="2 6" id="KW-0479">Metal-binding</keyword>
<dbReference type="Pfam" id="PF06220">
    <property type="entry name" value="zf-U1"/>
    <property type="match status" value="1"/>
</dbReference>
<dbReference type="InterPro" id="IPR036236">
    <property type="entry name" value="Znf_C2H2_sf"/>
</dbReference>
<evidence type="ECO:0000259" key="8">
    <source>
        <dbReference type="PROSITE" id="PS50171"/>
    </source>
</evidence>
<dbReference type="OMA" id="WPPIQEL"/>
<comment type="subcellular location">
    <subcellularLocation>
        <location evidence="1">Nucleus</location>
    </subcellularLocation>
</comment>
<dbReference type="PROSITE" id="PS50171">
    <property type="entry name" value="ZF_MATRIN"/>
    <property type="match status" value="1"/>
</dbReference>
<dbReference type="GO" id="GO:0008270">
    <property type="term" value="F:zinc ion binding"/>
    <property type="evidence" value="ECO:0007669"/>
    <property type="project" value="UniProtKB-KW"/>
</dbReference>